<organism evidence="2 3">
    <name type="scientific">Favolaschia claudopus</name>
    <dbReference type="NCBI Taxonomy" id="2862362"/>
    <lineage>
        <taxon>Eukaryota</taxon>
        <taxon>Fungi</taxon>
        <taxon>Dikarya</taxon>
        <taxon>Basidiomycota</taxon>
        <taxon>Agaricomycotina</taxon>
        <taxon>Agaricomycetes</taxon>
        <taxon>Agaricomycetidae</taxon>
        <taxon>Agaricales</taxon>
        <taxon>Marasmiineae</taxon>
        <taxon>Mycenaceae</taxon>
        <taxon>Favolaschia</taxon>
    </lineage>
</organism>
<dbReference type="AlphaFoldDB" id="A0AAV9YZG4"/>
<keyword evidence="3" id="KW-1185">Reference proteome</keyword>
<evidence type="ECO:0000313" key="2">
    <source>
        <dbReference type="EMBL" id="KAK6966476.1"/>
    </source>
</evidence>
<proteinExistence type="predicted"/>
<protein>
    <submittedName>
        <fullName evidence="2">Uncharacterized protein</fullName>
    </submittedName>
</protein>
<accession>A0AAV9YZG4</accession>
<dbReference type="EMBL" id="JAWWNJ010000269">
    <property type="protein sequence ID" value="KAK6966476.1"/>
    <property type="molecule type" value="Genomic_DNA"/>
</dbReference>
<evidence type="ECO:0000256" key="1">
    <source>
        <dbReference type="SAM" id="MobiDB-lite"/>
    </source>
</evidence>
<feature type="region of interest" description="Disordered" evidence="1">
    <location>
        <begin position="31"/>
        <end position="52"/>
    </location>
</feature>
<evidence type="ECO:0000313" key="3">
    <source>
        <dbReference type="Proteomes" id="UP001362999"/>
    </source>
</evidence>
<reference evidence="2 3" key="1">
    <citation type="journal article" date="2024" name="J Genomics">
        <title>Draft genome sequencing and assembly of Favolaschia claudopus CIRM-BRFM 2984 isolated from oak limbs.</title>
        <authorList>
            <person name="Navarro D."/>
            <person name="Drula E."/>
            <person name="Chaduli D."/>
            <person name="Cazenave R."/>
            <person name="Ahrendt S."/>
            <person name="Wang J."/>
            <person name="Lipzen A."/>
            <person name="Daum C."/>
            <person name="Barry K."/>
            <person name="Grigoriev I.V."/>
            <person name="Favel A."/>
            <person name="Rosso M.N."/>
            <person name="Martin F."/>
        </authorList>
    </citation>
    <scope>NUCLEOTIDE SEQUENCE [LARGE SCALE GENOMIC DNA]</scope>
    <source>
        <strain evidence="2 3">CIRM-BRFM 2984</strain>
    </source>
</reference>
<sequence>MLKRRAGPGSSRATKRLKDIVPEDVVVLSDAESSDEEITASSPVKGTAKKKTKKKKRDGWIWSGFATQRQDVSDENLAKYKAESDRVQWFRAEAEMYRWLEQYEPRGGSRWNLQWKAAFGRMQAAMYKRLQHNAEVMFKDANSGAHNDWVKSETLDELVGKIDGWRDSVFKWMDDMTRIFTVHTKIFEGGPS</sequence>
<gene>
    <name evidence="2" type="ORF">R3P38DRAFT_2816168</name>
</gene>
<name>A0AAV9YZG4_9AGAR</name>
<comment type="caution">
    <text evidence="2">The sequence shown here is derived from an EMBL/GenBank/DDBJ whole genome shotgun (WGS) entry which is preliminary data.</text>
</comment>
<dbReference type="Proteomes" id="UP001362999">
    <property type="component" value="Unassembled WGS sequence"/>
</dbReference>